<gene>
    <name evidence="1" type="ORF">RI845_02955</name>
</gene>
<proteinExistence type="predicted"/>
<organism evidence="1 2">
    <name type="scientific">Thalassotalea nanhaiensis</name>
    <dbReference type="NCBI Taxonomy" id="3065648"/>
    <lineage>
        <taxon>Bacteria</taxon>
        <taxon>Pseudomonadati</taxon>
        <taxon>Pseudomonadota</taxon>
        <taxon>Gammaproteobacteria</taxon>
        <taxon>Alteromonadales</taxon>
        <taxon>Colwelliaceae</taxon>
        <taxon>Thalassotalea</taxon>
    </lineage>
</organism>
<dbReference type="Proteomes" id="UP001248581">
    <property type="component" value="Chromosome"/>
</dbReference>
<dbReference type="EMBL" id="CP134146">
    <property type="protein sequence ID" value="WNC69123.1"/>
    <property type="molecule type" value="Genomic_DNA"/>
</dbReference>
<name>A0ABY9TJV0_9GAMM</name>
<dbReference type="InterPro" id="IPR007729">
    <property type="entry name" value="DGOK"/>
</dbReference>
<dbReference type="InterPro" id="IPR042258">
    <property type="entry name" value="DGOK_N"/>
</dbReference>
<dbReference type="InterPro" id="IPR042257">
    <property type="entry name" value="DGOK_C"/>
</dbReference>
<evidence type="ECO:0000313" key="1">
    <source>
        <dbReference type="EMBL" id="WNC69123.1"/>
    </source>
</evidence>
<protein>
    <submittedName>
        <fullName evidence="1">2-dehydro-3-deoxygalactonokinase</fullName>
    </submittedName>
</protein>
<reference evidence="2" key="1">
    <citation type="submission" date="2023-09" db="EMBL/GenBank/DDBJ databases">
        <authorList>
            <person name="Li S."/>
            <person name="Li X."/>
            <person name="Zhang C."/>
            <person name="Zhao Z."/>
        </authorList>
    </citation>
    <scope>NUCLEOTIDE SEQUENCE [LARGE SCALE GENOMIC DNA]</scope>
    <source>
        <strain evidence="2">SQ345</strain>
    </source>
</reference>
<dbReference type="RefSeq" id="WP_348388267.1">
    <property type="nucleotide sequence ID" value="NZ_CP134146.1"/>
</dbReference>
<accession>A0ABY9TJV0</accession>
<dbReference type="Gene3D" id="3.30.420.300">
    <property type="entry name" value="2-keto-3-deoxy-galactonokinase, substrate binding domain"/>
    <property type="match status" value="1"/>
</dbReference>
<sequence>MASQYLVTIDWGTSFLRAYLCELSKDAELRLIETQVGRGVSKCDGNFEQELLNCISSWIPQYGKLPVYMAGQISSSIGWQNTKYLPCPLAPKDIAFGGKSFSANGHDIYVLPGTSCEYPDQSFDVMRGEELQILGWMQLALAHETGKHILCLPGTHTKWVLVENGTIRLFKTAMTGELFDILSNSSVLIEEPNDNFDSKVFIEGAEYVLQGDAGDFSHDLFSVRTRQIQAQLTKQQATSYLSGILIGTDARAAQQSPYWEFDQVESIHIVGSIKLSKYFATVLGLMGYKSKTYDAKQTSLLGFASILKQRCLTNSTN</sequence>
<dbReference type="Gene3D" id="3.30.420.310">
    <property type="entry name" value="2-keto-3-deoxy-galactonokinase, C-terminal domain"/>
    <property type="match status" value="1"/>
</dbReference>
<evidence type="ECO:0000313" key="2">
    <source>
        <dbReference type="Proteomes" id="UP001248581"/>
    </source>
</evidence>
<keyword evidence="2" id="KW-1185">Reference proteome</keyword>
<dbReference type="Pfam" id="PF05035">
    <property type="entry name" value="DGOK"/>
    <property type="match status" value="1"/>
</dbReference>